<dbReference type="EMBL" id="JAGSPC010000001">
    <property type="protein sequence ID" value="MBV7258046.1"/>
    <property type="molecule type" value="Genomic_DNA"/>
</dbReference>
<accession>A0A9X1F0E8</accession>
<dbReference type="AlphaFoldDB" id="A0A9X1F0E8"/>
<feature type="signal peptide" evidence="1">
    <location>
        <begin position="1"/>
        <end position="26"/>
    </location>
</feature>
<evidence type="ECO:0000313" key="3">
    <source>
        <dbReference type="Proteomes" id="UP001138681"/>
    </source>
</evidence>
<dbReference type="RefSeq" id="WP_218403420.1">
    <property type="nucleotide sequence ID" value="NZ_JAGSPC010000001.1"/>
</dbReference>
<dbReference type="Proteomes" id="UP001138681">
    <property type="component" value="Unassembled WGS sequence"/>
</dbReference>
<name>A0A9X1F0E8_9SPHN</name>
<dbReference type="PROSITE" id="PS51257">
    <property type="entry name" value="PROKAR_LIPOPROTEIN"/>
    <property type="match status" value="1"/>
</dbReference>
<evidence type="ECO:0000256" key="1">
    <source>
        <dbReference type="SAM" id="SignalP"/>
    </source>
</evidence>
<keyword evidence="3" id="KW-1185">Reference proteome</keyword>
<reference evidence="2" key="1">
    <citation type="submission" date="2021-04" db="EMBL/GenBank/DDBJ databases">
        <authorList>
            <person name="Pira H."/>
            <person name="Risdian C."/>
            <person name="Wink J."/>
        </authorList>
    </citation>
    <scope>NUCLEOTIDE SEQUENCE</scope>
    <source>
        <strain evidence="2">WH158</strain>
    </source>
</reference>
<comment type="caution">
    <text evidence="2">The sequence shown here is derived from an EMBL/GenBank/DDBJ whole genome shotgun (WGS) entry which is preliminary data.</text>
</comment>
<keyword evidence="1" id="KW-0732">Signal</keyword>
<feature type="chain" id="PRO_5040951384" evidence="1">
    <location>
        <begin position="27"/>
        <end position="220"/>
    </location>
</feature>
<protein>
    <submittedName>
        <fullName evidence="2">Uncharacterized protein</fullName>
    </submittedName>
</protein>
<gene>
    <name evidence="2" type="ORF">KCG46_00485</name>
</gene>
<evidence type="ECO:0000313" key="2">
    <source>
        <dbReference type="EMBL" id="MBV7258046.1"/>
    </source>
</evidence>
<sequence>MLQSKSIRSVLLVSTLSLGLAACDQAQDLAGDLANAAGAGEMNIADGHDVCFQAAKDKLDADAKVSEISTMFSAGTDVDGDETIEAGGVEVCNIFYQDPEDPRKLVGLSYNGYTKMFSGPDPVEMSVSGDPEDFNLEDYLIPLSEVDPAPIAQFMADNDAALAEKFSSYAWTTVSFEGVGSSFQYRVGYEGRLKSNDMQDDGFAILAADGTTVVDNNLFD</sequence>
<proteinExistence type="predicted"/>
<organism evidence="2 3">
    <name type="scientific">Erythrobacter crassostreae</name>
    <dbReference type="NCBI Taxonomy" id="2828328"/>
    <lineage>
        <taxon>Bacteria</taxon>
        <taxon>Pseudomonadati</taxon>
        <taxon>Pseudomonadota</taxon>
        <taxon>Alphaproteobacteria</taxon>
        <taxon>Sphingomonadales</taxon>
        <taxon>Erythrobacteraceae</taxon>
        <taxon>Erythrobacter/Porphyrobacter group</taxon>
        <taxon>Erythrobacter</taxon>
    </lineage>
</organism>